<name>A0A386HMC6_9BACT</name>
<proteinExistence type="predicted"/>
<feature type="domain" description="Bacterial bifunctional deaminase-reductase C-terminal" evidence="1">
    <location>
        <begin position="3"/>
        <end position="181"/>
    </location>
</feature>
<protein>
    <submittedName>
        <fullName evidence="2">Dihydrofolate reductase</fullName>
    </submittedName>
</protein>
<dbReference type="OrthoDB" id="195113at2"/>
<dbReference type="InterPro" id="IPR002734">
    <property type="entry name" value="RibDG_C"/>
</dbReference>
<dbReference type="Pfam" id="PF01872">
    <property type="entry name" value="RibD_C"/>
    <property type="match status" value="1"/>
</dbReference>
<evidence type="ECO:0000259" key="1">
    <source>
        <dbReference type="Pfam" id="PF01872"/>
    </source>
</evidence>
<dbReference type="InterPro" id="IPR024072">
    <property type="entry name" value="DHFR-like_dom_sf"/>
</dbReference>
<dbReference type="EMBL" id="CP032489">
    <property type="protein sequence ID" value="AYD46504.1"/>
    <property type="molecule type" value="Genomic_DNA"/>
</dbReference>
<dbReference type="Proteomes" id="UP000266118">
    <property type="component" value="Chromosome"/>
</dbReference>
<evidence type="ECO:0000313" key="2">
    <source>
        <dbReference type="EMBL" id="AYD46504.1"/>
    </source>
</evidence>
<gene>
    <name evidence="2" type="ORF">D6B99_02055</name>
</gene>
<dbReference type="SUPFAM" id="SSF53597">
    <property type="entry name" value="Dihydrofolate reductase-like"/>
    <property type="match status" value="1"/>
</dbReference>
<dbReference type="KEGG" id="ark:D6B99_02055"/>
<evidence type="ECO:0000313" key="3">
    <source>
        <dbReference type="Proteomes" id="UP000266118"/>
    </source>
</evidence>
<dbReference type="AlphaFoldDB" id="A0A386HMC6"/>
<accession>A0A386HMC6</accession>
<dbReference type="PANTHER" id="PTHR38011:SF11">
    <property type="entry name" value="2,5-DIAMINO-6-RIBOSYLAMINO-4(3H)-PYRIMIDINONE 5'-PHOSPHATE REDUCTASE"/>
    <property type="match status" value="1"/>
</dbReference>
<organism evidence="2 3">
    <name type="scientific">Arachidicoccus soli</name>
    <dbReference type="NCBI Taxonomy" id="2341117"/>
    <lineage>
        <taxon>Bacteria</taxon>
        <taxon>Pseudomonadati</taxon>
        <taxon>Bacteroidota</taxon>
        <taxon>Chitinophagia</taxon>
        <taxon>Chitinophagales</taxon>
        <taxon>Chitinophagaceae</taxon>
        <taxon>Arachidicoccus</taxon>
    </lineage>
</organism>
<dbReference type="GO" id="GO:0008703">
    <property type="term" value="F:5-amino-6-(5-phosphoribosylamino)uracil reductase activity"/>
    <property type="evidence" value="ECO:0007669"/>
    <property type="project" value="InterPro"/>
</dbReference>
<dbReference type="GO" id="GO:0009231">
    <property type="term" value="P:riboflavin biosynthetic process"/>
    <property type="evidence" value="ECO:0007669"/>
    <property type="project" value="InterPro"/>
</dbReference>
<dbReference type="InterPro" id="IPR050765">
    <property type="entry name" value="Riboflavin_Biosynth_HTPR"/>
</dbReference>
<keyword evidence="3" id="KW-1185">Reference proteome</keyword>
<dbReference type="Gene3D" id="3.40.430.10">
    <property type="entry name" value="Dihydrofolate Reductase, subunit A"/>
    <property type="match status" value="1"/>
</dbReference>
<dbReference type="RefSeq" id="WP_119984598.1">
    <property type="nucleotide sequence ID" value="NZ_CP032489.1"/>
</dbReference>
<reference evidence="2 3" key="1">
    <citation type="submission" date="2018-09" db="EMBL/GenBank/DDBJ databases">
        <title>Arachidicoccus sp. nov., a bacterium isolated from soil.</title>
        <authorList>
            <person name="Weon H.-Y."/>
            <person name="Kwon S.-W."/>
            <person name="Lee S.A."/>
        </authorList>
    </citation>
    <scope>NUCLEOTIDE SEQUENCE [LARGE SCALE GENOMIC DNA]</scope>
    <source>
        <strain evidence="2 3">KIS59-12</strain>
    </source>
</reference>
<sequence>MKKLVLFMHISLDGFVAGTNGEMDWIKVNEEIFDYVAQSINETDTALYGRVTFEMMESYWPTAAQQPNASKHDIEHSIWYKAVSKFVISKSWQNKNISNAKVISDNLSENILSLKSQARKDIIMFGSPSTAQSLMKLNLIDEYWLFVNPIILGKGMPLFSGSNNITQLKLKGSTAFSSGVICLHYENLHN</sequence>
<dbReference type="PANTHER" id="PTHR38011">
    <property type="entry name" value="DIHYDROFOLATE REDUCTASE FAMILY PROTEIN (AFU_ORTHOLOGUE AFUA_8G06820)"/>
    <property type="match status" value="1"/>
</dbReference>